<evidence type="ECO:0000313" key="3">
    <source>
        <dbReference type="Proteomes" id="UP000664991"/>
    </source>
</evidence>
<protein>
    <submittedName>
        <fullName evidence="2">Uncharacterized protein</fullName>
    </submittedName>
</protein>
<dbReference type="Pfam" id="PF10178">
    <property type="entry name" value="PAC3"/>
    <property type="match status" value="1"/>
</dbReference>
<dbReference type="AlphaFoldDB" id="A0A835ZVM6"/>
<accession>A0A835ZVM6</accession>
<dbReference type="InterPro" id="IPR018788">
    <property type="entry name" value="Proteasome_assmbl_chp_3"/>
</dbReference>
<evidence type="ECO:0000256" key="1">
    <source>
        <dbReference type="SAM" id="MobiDB-lite"/>
    </source>
</evidence>
<name>A0A835ZVM6_SHEEP</name>
<gene>
    <name evidence="2" type="ORF">JEQ12_002550</name>
</gene>
<dbReference type="Gene3D" id="3.30.230.90">
    <property type="match status" value="1"/>
</dbReference>
<sequence length="128" mass="14109">MRCRSQQGPPELCPEWGHSPDERLRSSTVQCGHLPSSLPAASHEAASRKLSGDRVNLRRPPRGWLAATITELYNATGQCDPDSVTSDVGKLMLTTEVLFGKDEPLIRVFAKNLVAFVFQEAGEFSPWT</sequence>
<dbReference type="EMBL" id="JAEMGP010000011">
    <property type="protein sequence ID" value="KAG5202967.1"/>
    <property type="molecule type" value="Genomic_DNA"/>
</dbReference>
<dbReference type="InterPro" id="IPR053720">
    <property type="entry name" value="Psm_Assembly_Chaperone"/>
</dbReference>
<reference evidence="2 3" key="1">
    <citation type="submission" date="2020-12" db="EMBL/GenBank/DDBJ databases">
        <title>De novo assembly of Tibetan sheep genome.</title>
        <authorList>
            <person name="Li X."/>
        </authorList>
    </citation>
    <scope>NUCLEOTIDE SEQUENCE [LARGE SCALE GENOMIC DNA]</scope>
    <source>
        <tissue evidence="2">Heart</tissue>
    </source>
</reference>
<dbReference type="Proteomes" id="UP000664991">
    <property type="component" value="Unassembled WGS sequence"/>
</dbReference>
<evidence type="ECO:0000313" key="2">
    <source>
        <dbReference type="EMBL" id="KAG5202967.1"/>
    </source>
</evidence>
<dbReference type="GO" id="GO:0043248">
    <property type="term" value="P:proteasome assembly"/>
    <property type="evidence" value="ECO:0007669"/>
    <property type="project" value="InterPro"/>
</dbReference>
<comment type="caution">
    <text evidence="2">The sequence shown here is derived from an EMBL/GenBank/DDBJ whole genome shotgun (WGS) entry which is preliminary data.</text>
</comment>
<feature type="region of interest" description="Disordered" evidence="1">
    <location>
        <begin position="1"/>
        <end position="20"/>
    </location>
</feature>
<organism evidence="2 3">
    <name type="scientific">Ovis aries</name>
    <name type="common">Sheep</name>
    <dbReference type="NCBI Taxonomy" id="9940"/>
    <lineage>
        <taxon>Eukaryota</taxon>
        <taxon>Metazoa</taxon>
        <taxon>Chordata</taxon>
        <taxon>Craniata</taxon>
        <taxon>Vertebrata</taxon>
        <taxon>Euteleostomi</taxon>
        <taxon>Mammalia</taxon>
        <taxon>Eutheria</taxon>
        <taxon>Laurasiatheria</taxon>
        <taxon>Artiodactyla</taxon>
        <taxon>Ruminantia</taxon>
        <taxon>Pecora</taxon>
        <taxon>Bovidae</taxon>
        <taxon>Caprinae</taxon>
        <taxon>Ovis</taxon>
    </lineage>
</organism>
<proteinExistence type="predicted"/>